<comment type="caution">
    <text evidence="1">The sequence shown here is derived from an EMBL/GenBank/DDBJ whole genome shotgun (WGS) entry which is preliminary data.</text>
</comment>
<dbReference type="InterPro" id="IPR008309">
    <property type="entry name" value="YdbL"/>
</dbReference>
<dbReference type="Proteomes" id="UP000246278">
    <property type="component" value="Unassembled WGS sequence"/>
</dbReference>
<name>A0A317TBQ8_9CHLB</name>
<dbReference type="PIRSF" id="PIRSF025560">
    <property type="entry name" value="UCP025560"/>
    <property type="match status" value="1"/>
</dbReference>
<dbReference type="OrthoDB" id="598150at2"/>
<evidence type="ECO:0000313" key="2">
    <source>
        <dbReference type="Proteomes" id="UP000246278"/>
    </source>
</evidence>
<keyword evidence="2" id="KW-1185">Reference proteome</keyword>
<gene>
    <name evidence="1" type="ORF">CR164_01200</name>
</gene>
<sequence>MKTSTFTPASRSLKTFVLFITLLLSFSPGLFAIDLQTALSKGLAGEVDNGYLAIPPGATKEAQPLVSSVNNQRRTAYASLAKKNGVSPEIAGQATFEKRYPEFPAGTWVKIQGRWMQK</sequence>
<reference evidence="2" key="1">
    <citation type="submission" date="2017-10" db="EMBL/GenBank/DDBJ databases">
        <authorList>
            <person name="Gaisin V.A."/>
            <person name="Rysina M.S."/>
            <person name="Grouzdev D.S."/>
        </authorList>
    </citation>
    <scope>NUCLEOTIDE SEQUENCE [LARGE SCALE GENOMIC DNA]</scope>
    <source>
        <strain evidence="2">V1</strain>
    </source>
</reference>
<dbReference type="EMBL" id="PDNZ01000001">
    <property type="protein sequence ID" value="PWW83206.1"/>
    <property type="molecule type" value="Genomic_DNA"/>
</dbReference>
<dbReference type="AlphaFoldDB" id="A0A317TBQ8"/>
<organism evidence="1 2">
    <name type="scientific">Prosthecochloris marina</name>
    <dbReference type="NCBI Taxonomy" id="2017681"/>
    <lineage>
        <taxon>Bacteria</taxon>
        <taxon>Pseudomonadati</taxon>
        <taxon>Chlorobiota</taxon>
        <taxon>Chlorobiia</taxon>
        <taxon>Chlorobiales</taxon>
        <taxon>Chlorobiaceae</taxon>
        <taxon>Prosthecochloris</taxon>
    </lineage>
</organism>
<evidence type="ECO:0008006" key="3">
    <source>
        <dbReference type="Google" id="ProtNLM"/>
    </source>
</evidence>
<accession>A0A317TBQ8</accession>
<dbReference type="Pfam" id="PF07027">
    <property type="entry name" value="DUF1318"/>
    <property type="match status" value="1"/>
</dbReference>
<protein>
    <recommendedName>
        <fullName evidence="3">DUF1318 domain-containing protein</fullName>
    </recommendedName>
</protein>
<evidence type="ECO:0000313" key="1">
    <source>
        <dbReference type="EMBL" id="PWW83206.1"/>
    </source>
</evidence>
<proteinExistence type="predicted"/>
<dbReference type="RefSeq" id="WP_110022088.1">
    <property type="nucleotide sequence ID" value="NZ_PDNZ01000001.1"/>
</dbReference>